<dbReference type="InterPro" id="IPR027417">
    <property type="entry name" value="P-loop_NTPase"/>
</dbReference>
<dbReference type="InterPro" id="IPR014001">
    <property type="entry name" value="Helicase_ATP-bd"/>
</dbReference>
<keyword evidence="7" id="KW-1185">Reference proteome</keyword>
<dbReference type="SMART" id="SM00490">
    <property type="entry name" value="HELICc"/>
    <property type="match status" value="1"/>
</dbReference>
<dbReference type="Gene3D" id="3.40.50.300">
    <property type="entry name" value="P-loop containing nucleotide triphosphate hydrolases"/>
    <property type="match status" value="2"/>
</dbReference>
<keyword evidence="1" id="KW-0547">Nucleotide-binding</keyword>
<evidence type="ECO:0000256" key="1">
    <source>
        <dbReference type="ARBA" id="ARBA00022741"/>
    </source>
</evidence>
<feature type="domain" description="Helicase ATP-binding" evidence="4">
    <location>
        <begin position="117"/>
        <end position="269"/>
    </location>
</feature>
<organism evidence="6 7">
    <name type="scientific">Candidatus Vagococcus giribetii</name>
    <dbReference type="NCBI Taxonomy" id="2230876"/>
    <lineage>
        <taxon>Bacteria</taxon>
        <taxon>Bacillati</taxon>
        <taxon>Bacillota</taxon>
        <taxon>Bacilli</taxon>
        <taxon>Lactobacillales</taxon>
        <taxon>Enterococcaceae</taxon>
        <taxon>Vagococcus</taxon>
    </lineage>
</organism>
<dbReference type="RefSeq" id="WP_206965303.1">
    <property type="nucleotide sequence ID" value="NZ_JAFLVX010000014.1"/>
</dbReference>
<gene>
    <name evidence="6" type="ORF">DOK76_04615</name>
</gene>
<evidence type="ECO:0000259" key="4">
    <source>
        <dbReference type="PROSITE" id="PS51192"/>
    </source>
</evidence>
<keyword evidence="3" id="KW-0238">DNA-binding</keyword>
<accession>A0ABS3HRH4</accession>
<dbReference type="Pfam" id="PF04851">
    <property type="entry name" value="ResIII"/>
    <property type="match status" value="1"/>
</dbReference>
<evidence type="ECO:0000313" key="7">
    <source>
        <dbReference type="Proteomes" id="UP000664857"/>
    </source>
</evidence>
<dbReference type="SMART" id="SM00487">
    <property type="entry name" value="DEXDc"/>
    <property type="match status" value="1"/>
</dbReference>
<keyword evidence="2" id="KW-0067">ATP-binding</keyword>
<protein>
    <submittedName>
        <fullName evidence="6">DEAD/DEAH box helicase family protein</fullName>
    </submittedName>
</protein>
<dbReference type="PANTHER" id="PTHR30580:SF1">
    <property type="entry name" value="COMF OPERON PROTEIN 1"/>
    <property type="match status" value="1"/>
</dbReference>
<dbReference type="PANTHER" id="PTHR30580">
    <property type="entry name" value="PRIMOSOMAL PROTEIN N"/>
    <property type="match status" value="1"/>
</dbReference>
<dbReference type="GO" id="GO:0004386">
    <property type="term" value="F:helicase activity"/>
    <property type="evidence" value="ECO:0007669"/>
    <property type="project" value="UniProtKB-KW"/>
</dbReference>
<keyword evidence="6" id="KW-0347">Helicase</keyword>
<dbReference type="InterPro" id="IPR006935">
    <property type="entry name" value="Helicase/UvrB_N"/>
</dbReference>
<dbReference type="PROSITE" id="PS51192">
    <property type="entry name" value="HELICASE_ATP_BIND_1"/>
    <property type="match status" value="1"/>
</dbReference>
<comment type="caution">
    <text evidence="6">The sequence shown here is derived from an EMBL/GenBank/DDBJ whole genome shotgun (WGS) entry which is preliminary data.</text>
</comment>
<name>A0ABS3HRH4_9ENTE</name>
<feature type="domain" description="Helicase C-terminal" evidence="5">
    <location>
        <begin position="297"/>
        <end position="442"/>
    </location>
</feature>
<evidence type="ECO:0000313" key="6">
    <source>
        <dbReference type="EMBL" id="MBO0476340.1"/>
    </source>
</evidence>
<proteinExistence type="predicted"/>
<dbReference type="SUPFAM" id="SSF52540">
    <property type="entry name" value="P-loop containing nucleoside triphosphate hydrolases"/>
    <property type="match status" value="1"/>
</dbReference>
<dbReference type="Pfam" id="PF00271">
    <property type="entry name" value="Helicase_C"/>
    <property type="match status" value="1"/>
</dbReference>
<evidence type="ECO:0000259" key="5">
    <source>
        <dbReference type="PROSITE" id="PS51194"/>
    </source>
</evidence>
<evidence type="ECO:0000256" key="3">
    <source>
        <dbReference type="ARBA" id="ARBA00023125"/>
    </source>
</evidence>
<dbReference type="InterPro" id="IPR001650">
    <property type="entry name" value="Helicase_C-like"/>
</dbReference>
<dbReference type="EMBL" id="JAFLVX010000014">
    <property type="protein sequence ID" value="MBO0476340.1"/>
    <property type="molecule type" value="Genomic_DNA"/>
</dbReference>
<reference evidence="6 7" key="1">
    <citation type="submission" date="2021-03" db="EMBL/GenBank/DDBJ databases">
        <title>Enterococcal diversity collection.</title>
        <authorList>
            <person name="Gilmore M.S."/>
            <person name="Schwartzman J."/>
            <person name="Van Tyne D."/>
            <person name="Martin M."/>
            <person name="Earl A.M."/>
            <person name="Manson A.L."/>
            <person name="Straub T."/>
            <person name="Salamzade R."/>
            <person name="Saavedra J."/>
            <person name="Lebreton F."/>
            <person name="Prichula J."/>
            <person name="Schaufler K."/>
            <person name="Gaca A."/>
            <person name="Sgardioli B."/>
            <person name="Wagenaar J."/>
            <person name="Strong T."/>
        </authorList>
    </citation>
    <scope>NUCLEOTIDE SEQUENCE [LARGE SCALE GENOMIC DNA]</scope>
    <source>
        <strain evidence="6 7">DIV0080</strain>
    </source>
</reference>
<dbReference type="Proteomes" id="UP000664857">
    <property type="component" value="Unassembled WGS sequence"/>
</dbReference>
<evidence type="ECO:0000256" key="2">
    <source>
        <dbReference type="ARBA" id="ARBA00022840"/>
    </source>
</evidence>
<dbReference type="PROSITE" id="PS51194">
    <property type="entry name" value="HELICASE_CTER"/>
    <property type="match status" value="1"/>
</dbReference>
<sequence length="442" mass="51034">MGIEEYLKGRKLLKEEIPQMYHDALESSNIKKQKGMIVSGNQVICQRCLSKSTTSQSCISQKKHSFYYCDQCILLGRIESRKTLYSMKEKKRKPRAVVFSWEGTLTKSQKQLSCCLLKAYKKHQHFLVHAVTGAGKTEMLFPLIHYALKQGSRVAVVSPRVDVCLELFPRFQEAFNQEEMVLLYGKQNEPYCYTSFVVATTHQLLRFEEAFDLIVVDEVDAFPYAGNQMLENGVKKALKKRSVLVYLTATPSQNLLQQVEKKELMTESLSKRYHQHSLPVPVCYFDFFLKKKLSKGKLPKVLESLLREQKRQCLIFLPNIERMKRCFKLMSQQFPEKKIAYVHASKEDREELILSMRKGEIDWLLCTTILERGVTFPNIDVIVLEAEHPVFNTASLVQIAGRVGRKADYPTGQVSFIHQGKTRHMNQAIKQINEMNQKAGFK</sequence>
<keyword evidence="6" id="KW-0378">Hydrolase</keyword>